<accession>A0A4C1SZ83</accession>
<dbReference type="Proteomes" id="UP000299102">
    <property type="component" value="Unassembled WGS sequence"/>
</dbReference>
<organism evidence="1 2">
    <name type="scientific">Eumeta variegata</name>
    <name type="common">Bagworm moth</name>
    <name type="synonym">Eumeta japonica</name>
    <dbReference type="NCBI Taxonomy" id="151549"/>
    <lineage>
        <taxon>Eukaryota</taxon>
        <taxon>Metazoa</taxon>
        <taxon>Ecdysozoa</taxon>
        <taxon>Arthropoda</taxon>
        <taxon>Hexapoda</taxon>
        <taxon>Insecta</taxon>
        <taxon>Pterygota</taxon>
        <taxon>Neoptera</taxon>
        <taxon>Endopterygota</taxon>
        <taxon>Lepidoptera</taxon>
        <taxon>Glossata</taxon>
        <taxon>Ditrysia</taxon>
        <taxon>Tineoidea</taxon>
        <taxon>Psychidae</taxon>
        <taxon>Oiketicinae</taxon>
        <taxon>Eumeta</taxon>
    </lineage>
</organism>
<keyword evidence="2" id="KW-1185">Reference proteome</keyword>
<proteinExistence type="predicted"/>
<protein>
    <submittedName>
        <fullName evidence="1">Uncharacterized protein</fullName>
    </submittedName>
</protein>
<comment type="caution">
    <text evidence="1">The sequence shown here is derived from an EMBL/GenBank/DDBJ whole genome shotgun (WGS) entry which is preliminary data.</text>
</comment>
<name>A0A4C1SZ83_EUMVA</name>
<dbReference type="AlphaFoldDB" id="A0A4C1SZ83"/>
<evidence type="ECO:0000313" key="2">
    <source>
        <dbReference type="Proteomes" id="UP000299102"/>
    </source>
</evidence>
<reference evidence="1 2" key="1">
    <citation type="journal article" date="2019" name="Commun. Biol.">
        <title>The bagworm genome reveals a unique fibroin gene that provides high tensile strength.</title>
        <authorList>
            <person name="Kono N."/>
            <person name="Nakamura H."/>
            <person name="Ohtoshi R."/>
            <person name="Tomita M."/>
            <person name="Numata K."/>
            <person name="Arakawa K."/>
        </authorList>
    </citation>
    <scope>NUCLEOTIDE SEQUENCE [LARGE SCALE GENOMIC DNA]</scope>
</reference>
<gene>
    <name evidence="1" type="ORF">EVAR_92125_1</name>
</gene>
<evidence type="ECO:0000313" key="1">
    <source>
        <dbReference type="EMBL" id="GBP07245.1"/>
    </source>
</evidence>
<sequence length="164" mass="18842">MRTFQISTNVNAQLPLPLTVSVGVALPLAGTAQGHEARCFSLTQPSRPTCGCTMEVHQAMVRRCIRRDLEARSLRDKYGKFFSDRYGELHFNTFTFKLHRSFNHLLCSDFDESPRYVSSSHSGPVDAVWNSPRHRVSHMNHTHRPENNAIRFLMTLSFQQYTET</sequence>
<dbReference type="EMBL" id="BGZK01000025">
    <property type="protein sequence ID" value="GBP07245.1"/>
    <property type="molecule type" value="Genomic_DNA"/>
</dbReference>